<evidence type="ECO:0000313" key="6">
    <source>
        <dbReference type="Proteomes" id="UP001304298"/>
    </source>
</evidence>
<evidence type="ECO:0000256" key="3">
    <source>
        <dbReference type="SAM" id="Phobius"/>
    </source>
</evidence>
<dbReference type="SUPFAM" id="SSF103481">
    <property type="entry name" value="Multidrug resistance efflux transporter EmrE"/>
    <property type="match status" value="2"/>
</dbReference>
<comment type="similarity">
    <text evidence="1">Belongs to the EamA transporter family.</text>
</comment>
<accession>A0ABU5RAK0</accession>
<evidence type="ECO:0000256" key="2">
    <source>
        <dbReference type="SAM" id="MobiDB-lite"/>
    </source>
</evidence>
<dbReference type="InterPro" id="IPR000620">
    <property type="entry name" value="EamA_dom"/>
</dbReference>
<keyword evidence="3" id="KW-1133">Transmembrane helix</keyword>
<feature type="transmembrane region" description="Helical" evidence="3">
    <location>
        <begin position="39"/>
        <end position="58"/>
    </location>
</feature>
<feature type="transmembrane region" description="Helical" evidence="3">
    <location>
        <begin position="236"/>
        <end position="258"/>
    </location>
</feature>
<dbReference type="PANTHER" id="PTHR12715">
    <property type="entry name" value="TRANSPORTER, DRUG/METABOLITE EXPORTER FAMILY"/>
    <property type="match status" value="1"/>
</dbReference>
<dbReference type="InterPro" id="IPR037185">
    <property type="entry name" value="EmrE-like"/>
</dbReference>
<keyword evidence="3" id="KW-0472">Membrane</keyword>
<dbReference type="Proteomes" id="UP001304298">
    <property type="component" value="Unassembled WGS sequence"/>
</dbReference>
<dbReference type="Pfam" id="PF00892">
    <property type="entry name" value="EamA"/>
    <property type="match status" value="2"/>
</dbReference>
<feature type="transmembrane region" description="Helical" evidence="3">
    <location>
        <begin position="124"/>
        <end position="142"/>
    </location>
</feature>
<keyword evidence="3" id="KW-0812">Transmembrane</keyword>
<gene>
    <name evidence="5" type="ORF">VA596_27450</name>
</gene>
<organism evidence="5 6">
    <name type="scientific">Amycolatopsis heterodermiae</name>
    <dbReference type="NCBI Taxonomy" id="3110235"/>
    <lineage>
        <taxon>Bacteria</taxon>
        <taxon>Bacillati</taxon>
        <taxon>Actinomycetota</taxon>
        <taxon>Actinomycetes</taxon>
        <taxon>Pseudonocardiales</taxon>
        <taxon>Pseudonocardiaceae</taxon>
        <taxon>Amycolatopsis</taxon>
    </lineage>
</organism>
<feature type="transmembrane region" description="Helical" evidence="3">
    <location>
        <begin position="65"/>
        <end position="83"/>
    </location>
</feature>
<dbReference type="EMBL" id="JAYFSI010000006">
    <property type="protein sequence ID" value="MEA5363297.1"/>
    <property type="molecule type" value="Genomic_DNA"/>
</dbReference>
<feature type="transmembrane region" description="Helical" evidence="3">
    <location>
        <begin position="89"/>
        <end position="112"/>
    </location>
</feature>
<evidence type="ECO:0000259" key="4">
    <source>
        <dbReference type="Pfam" id="PF00892"/>
    </source>
</evidence>
<reference evidence="5 6" key="1">
    <citation type="submission" date="2023-12" db="EMBL/GenBank/DDBJ databases">
        <title>Amycolatopsis sp. V23-08.</title>
        <authorList>
            <person name="Somphong A."/>
        </authorList>
    </citation>
    <scope>NUCLEOTIDE SEQUENCE [LARGE SCALE GENOMIC DNA]</scope>
    <source>
        <strain evidence="5 6">V23-08</strain>
    </source>
</reference>
<keyword evidence="6" id="KW-1185">Reference proteome</keyword>
<feature type="transmembrane region" description="Helical" evidence="3">
    <location>
        <begin position="178"/>
        <end position="198"/>
    </location>
</feature>
<sequence length="312" mass="31228">MKRTLKATLALAVTVVLWASAFPAIKVGLDGYGVAGLSFARLAVASAVLLLAAPLLGVRRPRAADLPLIAVCGLAGMSAYQLLLNWGEVHVPAGTASLLVSVAPVFSVLLATASLGERLTAAKVAGSAVALGGSALIAIGGGLGYTGAAWAVLAAAAVQGVYHFGSKPLLKRYTGLEVACYAMWAGTLFLLPLAPAALRGVEAAPPGATLAVVFLGVLPSAAGFVAWGYAVARHTIAVATGALYLVPAVALLVAFAWLGETPTWVDAAGGALSIAGVVLLSLSRGRGRRAAAAPDRPEPARSAGGSRRVPSL</sequence>
<dbReference type="Gene3D" id="1.10.3730.20">
    <property type="match status" value="1"/>
</dbReference>
<dbReference type="PANTHER" id="PTHR12715:SF4">
    <property type="entry name" value="EAMA DOMAIN-CONTAINING PROTEIN"/>
    <property type="match status" value="1"/>
</dbReference>
<feature type="transmembrane region" description="Helical" evidence="3">
    <location>
        <begin position="148"/>
        <end position="166"/>
    </location>
</feature>
<name>A0ABU5RAK0_9PSEU</name>
<comment type="caution">
    <text evidence="5">The sequence shown here is derived from an EMBL/GenBank/DDBJ whole genome shotgun (WGS) entry which is preliminary data.</text>
</comment>
<evidence type="ECO:0000313" key="5">
    <source>
        <dbReference type="EMBL" id="MEA5363297.1"/>
    </source>
</evidence>
<feature type="domain" description="EamA" evidence="4">
    <location>
        <begin position="7"/>
        <end position="138"/>
    </location>
</feature>
<dbReference type="RefSeq" id="WP_323331046.1">
    <property type="nucleotide sequence ID" value="NZ_JAYFSI010000006.1"/>
</dbReference>
<feature type="transmembrane region" description="Helical" evidence="3">
    <location>
        <begin position="210"/>
        <end position="229"/>
    </location>
</feature>
<dbReference type="InterPro" id="IPR052756">
    <property type="entry name" value="Alkyne_AA_exporter"/>
</dbReference>
<feature type="domain" description="EamA" evidence="4">
    <location>
        <begin position="149"/>
        <end position="281"/>
    </location>
</feature>
<proteinExistence type="inferred from homology"/>
<feature type="transmembrane region" description="Helical" evidence="3">
    <location>
        <begin position="264"/>
        <end position="282"/>
    </location>
</feature>
<evidence type="ECO:0000256" key="1">
    <source>
        <dbReference type="ARBA" id="ARBA00007362"/>
    </source>
</evidence>
<protein>
    <submittedName>
        <fullName evidence="5">DMT family transporter</fullName>
    </submittedName>
</protein>
<feature type="region of interest" description="Disordered" evidence="2">
    <location>
        <begin position="290"/>
        <end position="312"/>
    </location>
</feature>